<dbReference type="GO" id="GO:0045259">
    <property type="term" value="C:proton-transporting ATP synthase complex"/>
    <property type="evidence" value="ECO:0007669"/>
    <property type="project" value="UniProtKB-KW"/>
</dbReference>
<evidence type="ECO:0000313" key="9">
    <source>
        <dbReference type="EMBL" id="CAA0083152.1"/>
    </source>
</evidence>
<proteinExistence type="inferred from homology"/>
<dbReference type="Gene3D" id="1.10.520.20">
    <property type="entry name" value="N-terminal domain of the delta subunit of the F1F0-ATP synthase"/>
    <property type="match status" value="1"/>
</dbReference>
<keyword evidence="7 8" id="KW-0066">ATP synthesis</keyword>
<dbReference type="GO" id="GO:0046933">
    <property type="term" value="F:proton-transporting ATP synthase activity, rotational mechanism"/>
    <property type="evidence" value="ECO:0007669"/>
    <property type="project" value="UniProtKB-UniRule"/>
</dbReference>
<protein>
    <recommendedName>
        <fullName evidence="8">ATP synthase subunit delta</fullName>
    </recommendedName>
    <alternativeName>
        <fullName evidence="8">ATP synthase F(1) sector subunit delta</fullName>
    </alternativeName>
    <alternativeName>
        <fullName evidence="8">F-type ATPase subunit delta</fullName>
        <shortName evidence="8">F-ATPase subunit delta</shortName>
    </alternativeName>
</protein>
<keyword evidence="12" id="KW-1185">Reference proteome</keyword>
<evidence type="ECO:0000313" key="12">
    <source>
        <dbReference type="Proteomes" id="UP000441399"/>
    </source>
</evidence>
<evidence type="ECO:0000256" key="7">
    <source>
        <dbReference type="ARBA" id="ARBA00023310"/>
    </source>
</evidence>
<dbReference type="InterPro" id="IPR000711">
    <property type="entry name" value="ATPase_OSCP/dsu"/>
</dbReference>
<organism evidence="10 12">
    <name type="scientific">BD1-7 clade bacterium</name>
    <dbReference type="NCBI Taxonomy" id="2029982"/>
    <lineage>
        <taxon>Bacteria</taxon>
        <taxon>Pseudomonadati</taxon>
        <taxon>Pseudomonadota</taxon>
        <taxon>Gammaproteobacteria</taxon>
        <taxon>Cellvibrionales</taxon>
        <taxon>Spongiibacteraceae</taxon>
        <taxon>BD1-7 clade</taxon>
    </lineage>
</organism>
<keyword evidence="5 8" id="KW-0472">Membrane</keyword>
<comment type="subcellular location">
    <subcellularLocation>
        <location evidence="8">Cell membrane</location>
        <topology evidence="8">Peripheral membrane protein</topology>
    </subcellularLocation>
    <subcellularLocation>
        <location evidence="1">Membrane</location>
    </subcellularLocation>
</comment>
<evidence type="ECO:0000256" key="1">
    <source>
        <dbReference type="ARBA" id="ARBA00004370"/>
    </source>
</evidence>
<dbReference type="OrthoDB" id="9816221at2"/>
<dbReference type="PRINTS" id="PR00125">
    <property type="entry name" value="ATPASEDELTA"/>
</dbReference>
<evidence type="ECO:0000256" key="8">
    <source>
        <dbReference type="HAMAP-Rule" id="MF_01416"/>
    </source>
</evidence>
<comment type="function">
    <text evidence="8">This protein is part of the stalk that links CF(0) to CF(1). It either transmits conformational changes from CF(0) to CF(1) or is implicated in proton conduction.</text>
</comment>
<dbReference type="Proteomes" id="UP000441399">
    <property type="component" value="Unassembled WGS sequence"/>
</dbReference>
<evidence type="ECO:0000313" key="10">
    <source>
        <dbReference type="EMBL" id="CAA0116727.1"/>
    </source>
</evidence>
<accession>A0A5S9QED5</accession>
<dbReference type="HAMAP" id="MF_01416">
    <property type="entry name" value="ATP_synth_delta_bact"/>
    <property type="match status" value="1"/>
</dbReference>
<dbReference type="NCBIfam" id="NF004402">
    <property type="entry name" value="PRK05758.2-2"/>
    <property type="match status" value="1"/>
</dbReference>
<dbReference type="Proteomes" id="UP000434580">
    <property type="component" value="Unassembled WGS sequence"/>
</dbReference>
<gene>
    <name evidence="8 10" type="primary">atpH</name>
    <name evidence="9" type="ORF">DPBNPPHM_00550</name>
    <name evidence="10" type="ORF">OPDIPICF_01910</name>
</gene>
<dbReference type="InterPro" id="IPR020781">
    <property type="entry name" value="ATPase_OSCP/d_CS"/>
</dbReference>
<dbReference type="SUPFAM" id="SSF47928">
    <property type="entry name" value="N-terminal domain of the delta subunit of the F1F0-ATP synthase"/>
    <property type="match status" value="1"/>
</dbReference>
<dbReference type="AlphaFoldDB" id="A0A5S9QED5"/>
<dbReference type="EMBL" id="CACSII010000001">
    <property type="protein sequence ID" value="CAA0083152.1"/>
    <property type="molecule type" value="Genomic_DNA"/>
</dbReference>
<sequence length="178" mass="19210">MAELSTLARPYAKAAFGFALANQNLDAWAKMLNTLAAIVSNDKVDAILSSPALTSEQQVTAITAICGDELTEECKNFVSLLAENKRLTLLKEVTEQFVSLKAQHEKFCDVEVTSAYDVDSEVEENLAKALSNKLNCSVNIQTTVDKDLIGGVVIRAGDLVIDSSVRGRLAKLTEAMSL</sequence>
<keyword evidence="3 8" id="KW-0375">Hydrogen ion transport</keyword>
<dbReference type="PANTHER" id="PTHR11910">
    <property type="entry name" value="ATP SYNTHASE DELTA CHAIN"/>
    <property type="match status" value="1"/>
</dbReference>
<dbReference type="PROSITE" id="PS00389">
    <property type="entry name" value="ATPASE_DELTA"/>
    <property type="match status" value="1"/>
</dbReference>
<name>A0A5S9QED5_9GAMM</name>
<evidence type="ECO:0000256" key="3">
    <source>
        <dbReference type="ARBA" id="ARBA00022781"/>
    </source>
</evidence>
<comment type="similarity">
    <text evidence="8">Belongs to the ATPase delta chain family.</text>
</comment>
<evidence type="ECO:0000256" key="5">
    <source>
        <dbReference type="ARBA" id="ARBA00023136"/>
    </source>
</evidence>
<evidence type="ECO:0000256" key="2">
    <source>
        <dbReference type="ARBA" id="ARBA00022448"/>
    </source>
</evidence>
<dbReference type="NCBIfam" id="TIGR01145">
    <property type="entry name" value="ATP_synt_delta"/>
    <property type="match status" value="1"/>
</dbReference>
<dbReference type="InterPro" id="IPR026015">
    <property type="entry name" value="ATP_synth_OSCP/delta_N_sf"/>
</dbReference>
<evidence type="ECO:0000256" key="6">
    <source>
        <dbReference type="ARBA" id="ARBA00023196"/>
    </source>
</evidence>
<dbReference type="Pfam" id="PF00213">
    <property type="entry name" value="OSCP"/>
    <property type="match status" value="1"/>
</dbReference>
<evidence type="ECO:0000313" key="11">
    <source>
        <dbReference type="Proteomes" id="UP000434580"/>
    </source>
</evidence>
<dbReference type="EMBL" id="CACSIO010000023">
    <property type="protein sequence ID" value="CAA0116727.1"/>
    <property type="molecule type" value="Genomic_DNA"/>
</dbReference>
<keyword evidence="8" id="KW-1003">Cell membrane</keyword>
<keyword evidence="2 8" id="KW-0813">Transport</keyword>
<keyword evidence="6 8" id="KW-0139">CF(1)</keyword>
<reference evidence="11 12" key="1">
    <citation type="submission" date="2019-11" db="EMBL/GenBank/DDBJ databases">
        <authorList>
            <person name="Holert J."/>
        </authorList>
    </citation>
    <scope>NUCLEOTIDE SEQUENCE [LARGE SCALE GENOMIC DNA]</scope>
    <source>
        <strain evidence="9">BC5_2</strain>
        <strain evidence="10">SB11_3</strain>
    </source>
</reference>
<evidence type="ECO:0000256" key="4">
    <source>
        <dbReference type="ARBA" id="ARBA00023065"/>
    </source>
</evidence>
<comment type="function">
    <text evidence="8">F(1)F(0) ATP synthase produces ATP from ADP in the presence of a proton or sodium gradient. F-type ATPases consist of two structural domains, F(1) containing the extramembraneous catalytic core and F(0) containing the membrane proton channel, linked together by a central stalk and a peripheral stalk. During catalysis, ATP synthesis in the catalytic domain of F(1) is coupled via a rotary mechanism of the central stalk subunits to proton translocation.</text>
</comment>
<keyword evidence="4 8" id="KW-0406">Ion transport</keyword>
<dbReference type="GO" id="GO:0005886">
    <property type="term" value="C:plasma membrane"/>
    <property type="evidence" value="ECO:0007669"/>
    <property type="project" value="UniProtKB-SubCell"/>
</dbReference>